<reference evidence="1 2" key="1">
    <citation type="submission" date="2015-09" db="EMBL/GenBank/DDBJ databases">
        <title>Genome announcement of multiple Pseudomonas syringae strains.</title>
        <authorList>
            <person name="Thakur S."/>
            <person name="Wang P.W."/>
            <person name="Gong Y."/>
            <person name="Weir B.S."/>
            <person name="Guttman D.S."/>
        </authorList>
    </citation>
    <scope>NUCLEOTIDE SEQUENCE [LARGE SCALE GENOMIC DNA]</scope>
    <source>
        <strain evidence="1 2">ICMP3882</strain>
    </source>
</reference>
<dbReference type="PATRIC" id="fig|55398.3.peg.3184"/>
<organism evidence="1 2">
    <name type="scientific">Pseudomonas syringae pv. ribicola</name>
    <dbReference type="NCBI Taxonomy" id="55398"/>
    <lineage>
        <taxon>Bacteria</taxon>
        <taxon>Pseudomonadati</taxon>
        <taxon>Pseudomonadota</taxon>
        <taxon>Gammaproteobacteria</taxon>
        <taxon>Pseudomonadales</taxon>
        <taxon>Pseudomonadaceae</taxon>
        <taxon>Pseudomonas</taxon>
    </lineage>
</organism>
<name>A0A0P9Z578_PSESI</name>
<dbReference type="NCBIfam" id="TIGR03831">
    <property type="entry name" value="YgiT_finger"/>
    <property type="match status" value="1"/>
</dbReference>
<dbReference type="Pfam" id="PF15731">
    <property type="entry name" value="MqsA_antitoxin"/>
    <property type="match status" value="1"/>
</dbReference>
<dbReference type="Proteomes" id="UP000050554">
    <property type="component" value="Unassembled WGS sequence"/>
</dbReference>
<sequence>MNCPTCRTADLTSCTRNIPHSYKSESMVISSVSGNHCLICGEVVLDATESARVSAEMVKFNQQVDARVGT</sequence>
<dbReference type="RefSeq" id="WP_080597865.1">
    <property type="nucleotide sequence ID" value="NZ_LJRF01000120.1"/>
</dbReference>
<dbReference type="InterPro" id="IPR022453">
    <property type="entry name" value="Znf_MqsA-type"/>
</dbReference>
<dbReference type="EMBL" id="LJRF01000120">
    <property type="protein sequence ID" value="KPY46629.1"/>
    <property type="molecule type" value="Genomic_DNA"/>
</dbReference>
<dbReference type="InterPro" id="IPR032758">
    <property type="entry name" value="MqsA/HigA-2"/>
</dbReference>
<dbReference type="AlphaFoldDB" id="A0A0P9Z578"/>
<evidence type="ECO:0000313" key="1">
    <source>
        <dbReference type="EMBL" id="KPY46629.1"/>
    </source>
</evidence>
<proteinExistence type="predicted"/>
<accession>A0A0P9Z578</accession>
<dbReference type="Gene3D" id="3.10.20.860">
    <property type="match status" value="1"/>
</dbReference>
<protein>
    <submittedName>
        <fullName evidence="1">Antitoxin YgiT</fullName>
    </submittedName>
</protein>
<evidence type="ECO:0000313" key="2">
    <source>
        <dbReference type="Proteomes" id="UP000050554"/>
    </source>
</evidence>
<gene>
    <name evidence="1" type="ORF">ALO47_02509</name>
</gene>
<comment type="caution">
    <text evidence="1">The sequence shown here is derived from an EMBL/GenBank/DDBJ whole genome shotgun (WGS) entry which is preliminary data.</text>
</comment>